<feature type="compositionally biased region" description="Basic and acidic residues" evidence="1">
    <location>
        <begin position="230"/>
        <end position="252"/>
    </location>
</feature>
<evidence type="ECO:0008006" key="4">
    <source>
        <dbReference type="Google" id="ProtNLM"/>
    </source>
</evidence>
<reference evidence="2 3" key="1">
    <citation type="submission" date="2022-11" db="EMBL/GenBank/DDBJ databases">
        <title>Minimal conservation of predation-associated metabolite biosynthetic gene clusters underscores biosynthetic potential of Myxococcota including descriptions for ten novel species: Archangium lansinium sp. nov., Myxococcus landrumus sp. nov., Nannocystis bai.</title>
        <authorList>
            <person name="Ahearne A."/>
            <person name="Stevens C."/>
            <person name="Dowd S."/>
        </authorList>
    </citation>
    <scope>NUCLEOTIDE SEQUENCE [LARGE SCALE GENOMIC DNA]</scope>
    <source>
        <strain evidence="2 3">BB15-2</strain>
    </source>
</reference>
<evidence type="ECO:0000313" key="3">
    <source>
        <dbReference type="Proteomes" id="UP001221686"/>
    </source>
</evidence>
<evidence type="ECO:0000256" key="1">
    <source>
        <dbReference type="SAM" id="MobiDB-lite"/>
    </source>
</evidence>
<organism evidence="2 3">
    <name type="scientific">Nannocystis bainbridge</name>
    <dbReference type="NCBI Taxonomy" id="2995303"/>
    <lineage>
        <taxon>Bacteria</taxon>
        <taxon>Pseudomonadati</taxon>
        <taxon>Myxococcota</taxon>
        <taxon>Polyangia</taxon>
        <taxon>Nannocystales</taxon>
        <taxon>Nannocystaceae</taxon>
        <taxon>Nannocystis</taxon>
    </lineage>
</organism>
<evidence type="ECO:0000313" key="2">
    <source>
        <dbReference type="EMBL" id="MDC0723015.1"/>
    </source>
</evidence>
<proteinExistence type="predicted"/>
<feature type="compositionally biased region" description="Low complexity" evidence="1">
    <location>
        <begin position="169"/>
        <end position="191"/>
    </location>
</feature>
<keyword evidence="3" id="KW-1185">Reference proteome</keyword>
<dbReference type="EMBL" id="JAQNDL010000004">
    <property type="protein sequence ID" value="MDC0723015.1"/>
    <property type="molecule type" value="Genomic_DNA"/>
</dbReference>
<name>A0ABT5EBQ0_9BACT</name>
<accession>A0ABT5EBQ0</accession>
<feature type="region of interest" description="Disordered" evidence="1">
    <location>
        <begin position="124"/>
        <end position="252"/>
    </location>
</feature>
<dbReference type="RefSeq" id="WP_272091552.1">
    <property type="nucleotide sequence ID" value="NZ_JAQNDL010000004.1"/>
</dbReference>
<feature type="compositionally biased region" description="Basic and acidic residues" evidence="1">
    <location>
        <begin position="143"/>
        <end position="157"/>
    </location>
</feature>
<comment type="caution">
    <text evidence="2">The sequence shown here is derived from an EMBL/GenBank/DDBJ whole genome shotgun (WGS) entry which is preliminary data.</text>
</comment>
<gene>
    <name evidence="2" type="ORF">POL25_39365</name>
</gene>
<sequence>MRDPAHGSDFTPDELDLLEDALEWMEDPARRAELEAMPAPLRQRADEYASILAMTREAMPAEDVAPGVLDGILAEARRSAPPPSQPAAEGPSLWERLRRSFLLPGVALAGTAALLLWVARPTDEAGPSIREEAAPSPAPAAPEAREPRAAPESDGPKDMSPPTDDAKGEASAAVEVAPAPAADAASVPGAVYQEPASPAMKAMRGGAPAKKKAIDVDEGPLPGISVPEAQRIDADKESVRDQLESGDRARNKGRCDVAEAEYAAVANSNGPAAERARALAGLGLCREAAGKSADAERYFDAARSLDSGVERWLGGESEVVKKKTTKMAKPKSEAP</sequence>
<protein>
    <recommendedName>
        <fullName evidence="4">Tetratricopeptide repeat protein</fullName>
    </recommendedName>
</protein>
<dbReference type="Proteomes" id="UP001221686">
    <property type="component" value="Unassembled WGS sequence"/>
</dbReference>